<comment type="caution">
    <text evidence="1">The sequence shown here is derived from an EMBL/GenBank/DDBJ whole genome shotgun (WGS) entry which is preliminary data.</text>
</comment>
<accession>A0A7C3Z0V3</accession>
<dbReference type="InterPro" id="IPR007362">
    <property type="entry name" value="DUF429"/>
</dbReference>
<dbReference type="Pfam" id="PF04250">
    <property type="entry name" value="DUF429"/>
    <property type="match status" value="1"/>
</dbReference>
<reference evidence="1" key="1">
    <citation type="journal article" date="2020" name="mSystems">
        <title>Genome- and Community-Level Interaction Insights into Carbon Utilization and Element Cycling Functions of Hydrothermarchaeota in Hydrothermal Sediment.</title>
        <authorList>
            <person name="Zhou Z."/>
            <person name="Liu Y."/>
            <person name="Xu W."/>
            <person name="Pan J."/>
            <person name="Luo Z.H."/>
            <person name="Li M."/>
        </authorList>
    </citation>
    <scope>NUCLEOTIDE SEQUENCE [LARGE SCALE GENOMIC DNA]</scope>
    <source>
        <strain evidence="1">SpSt-897</strain>
    </source>
</reference>
<proteinExistence type="predicted"/>
<sequence>MFVVGVDGCRGGWLAIKLSREGASEARVFPDMAALWSAHRLASLILVDIPLGLPDAANDRTCDKAARQVLGARQASVFPVPCRAAVYAPTYDAALKINEYKTGKRLFRAVWNLIPRMRQVDQILRSDSRARKVIREAHPEVLFWGLNQRRPMACYKKETTGQAERLKVLQGVFPQANSVFLDFKEAVPRGKVAPDDLLDALAAAVTALMGENNLKTLPPSPERDAYGLPMEMVYFVPGI</sequence>
<name>A0A7C3Z0V3_9BACT</name>
<dbReference type="EMBL" id="DTMF01000152">
    <property type="protein sequence ID" value="HGF33946.1"/>
    <property type="molecule type" value="Genomic_DNA"/>
</dbReference>
<gene>
    <name evidence="1" type="ORF">ENW96_06080</name>
</gene>
<dbReference type="AlphaFoldDB" id="A0A7C3Z0V3"/>
<protein>
    <submittedName>
        <fullName evidence="1">DUF429 domain-containing protein</fullName>
    </submittedName>
</protein>
<organism evidence="1">
    <name type="scientific">Desulfobacca acetoxidans</name>
    <dbReference type="NCBI Taxonomy" id="60893"/>
    <lineage>
        <taxon>Bacteria</taxon>
        <taxon>Pseudomonadati</taxon>
        <taxon>Thermodesulfobacteriota</taxon>
        <taxon>Desulfobaccia</taxon>
        <taxon>Desulfobaccales</taxon>
        <taxon>Desulfobaccaceae</taxon>
        <taxon>Desulfobacca</taxon>
    </lineage>
</organism>
<evidence type="ECO:0000313" key="1">
    <source>
        <dbReference type="EMBL" id="HGF33946.1"/>
    </source>
</evidence>